<gene>
    <name evidence="3" type="ORF">NCTC11978_02507</name>
</gene>
<evidence type="ECO:0000313" key="3">
    <source>
        <dbReference type="EMBL" id="STX39312.1"/>
    </source>
</evidence>
<dbReference type="PANTHER" id="PTHR30547:SF5">
    <property type="entry name" value="NUCLEASE YHCG-RELATED"/>
    <property type="match status" value="1"/>
</dbReference>
<organism evidence="3 4">
    <name type="scientific">Legionella feeleii</name>
    <dbReference type="NCBI Taxonomy" id="453"/>
    <lineage>
        <taxon>Bacteria</taxon>
        <taxon>Pseudomonadati</taxon>
        <taxon>Pseudomonadota</taxon>
        <taxon>Gammaproteobacteria</taxon>
        <taxon>Legionellales</taxon>
        <taxon>Legionellaceae</taxon>
        <taxon>Legionella</taxon>
    </lineage>
</organism>
<dbReference type="InterPro" id="IPR009362">
    <property type="entry name" value="YhcG_C"/>
</dbReference>
<dbReference type="Pfam" id="PF06250">
    <property type="entry name" value="YhcG_C"/>
    <property type="match status" value="1"/>
</dbReference>
<accession>A0A378IWL3</accession>
<evidence type="ECO:0000313" key="4">
    <source>
        <dbReference type="Proteomes" id="UP000254033"/>
    </source>
</evidence>
<dbReference type="Proteomes" id="UP000254033">
    <property type="component" value="Unassembled WGS sequence"/>
</dbReference>
<dbReference type="InterPro" id="IPR053148">
    <property type="entry name" value="PD-DEXK-like_domain"/>
</dbReference>
<dbReference type="EMBL" id="UGNY01000001">
    <property type="protein sequence ID" value="STX39312.1"/>
    <property type="molecule type" value="Genomic_DNA"/>
</dbReference>
<proteinExistence type="predicted"/>
<dbReference type="GO" id="GO:0003676">
    <property type="term" value="F:nucleic acid binding"/>
    <property type="evidence" value="ECO:0007669"/>
    <property type="project" value="InterPro"/>
</dbReference>
<sequence length="364" mass="42080">MMNKIIKGSQFHEDKCYQSLLAEIKERLKKAQIRAAIVVNLELIKFYWGIGKLIIESQEQTKWGNKIFEVLARDLRHSFPNTEGFSRSNLYNMRQFAVHYPSFEIVQALPGQLTWTHHVVLMQSFTPEELAVKHWYAEKTIENEWPYRELNTQIKSDLYSRQSKLKNKTTNFIDKLPAPQSQLAQEMIKDPYKFHFLSVGDEAHEKDIHDGLLTHVKEFLMELGQGFALYGTRHPIVVSGKRFEIDLLMYNTKLHLYVVVELKRGDFNPKDTGQLNFYLSAVDEQLKMPEDGPTIGLLLCEKKDKVIAEYSLRRVSSPMGIAEYELSKSLTEKLNNVLPTTEEIETELSAYTKSTKILGDDNAS</sequence>
<protein>
    <submittedName>
        <fullName evidence="3">Protein of uncharacterized function DUF1016</fullName>
    </submittedName>
</protein>
<dbReference type="RefSeq" id="WP_220270642.1">
    <property type="nucleotide sequence ID" value="NZ_UGNY01000001.1"/>
</dbReference>
<dbReference type="InterPro" id="IPR011856">
    <property type="entry name" value="tRNA_endonuc-like_dom_sf"/>
</dbReference>
<dbReference type="PANTHER" id="PTHR30547">
    <property type="entry name" value="UNCHARACTERIZED PROTEIN YHCG-RELATED"/>
    <property type="match status" value="1"/>
</dbReference>
<feature type="domain" description="YhcG PDDEXK nuclease" evidence="1">
    <location>
        <begin position="185"/>
        <end position="338"/>
    </location>
</feature>
<reference evidence="3 4" key="1">
    <citation type="submission" date="2018-06" db="EMBL/GenBank/DDBJ databases">
        <authorList>
            <consortium name="Pathogen Informatics"/>
            <person name="Doyle S."/>
        </authorList>
    </citation>
    <scope>NUCLEOTIDE SEQUENCE [LARGE SCALE GENOMIC DNA]</scope>
    <source>
        <strain evidence="3 4">NCTC11978</strain>
    </source>
</reference>
<dbReference type="InterPro" id="IPR041527">
    <property type="entry name" value="YhcG_N"/>
</dbReference>
<dbReference type="AlphaFoldDB" id="A0A378IWL3"/>
<name>A0A378IWL3_9GAMM</name>
<dbReference type="Gene3D" id="3.40.1350.10">
    <property type="match status" value="1"/>
</dbReference>
<feature type="domain" description="YhcG N-terminal" evidence="2">
    <location>
        <begin position="23"/>
        <end position="161"/>
    </location>
</feature>
<evidence type="ECO:0000259" key="1">
    <source>
        <dbReference type="Pfam" id="PF06250"/>
    </source>
</evidence>
<dbReference type="Pfam" id="PF17761">
    <property type="entry name" value="DUF1016_N"/>
    <property type="match status" value="1"/>
</dbReference>
<evidence type="ECO:0000259" key="2">
    <source>
        <dbReference type="Pfam" id="PF17761"/>
    </source>
</evidence>